<accession>A0A164NX44</accession>
<proteinExistence type="predicted"/>
<gene>
    <name evidence="1" type="ORF">B4088_2712</name>
</gene>
<organism evidence="1 2">
    <name type="scientific">Bacillus cereus</name>
    <dbReference type="NCBI Taxonomy" id="1396"/>
    <lineage>
        <taxon>Bacteria</taxon>
        <taxon>Bacillati</taxon>
        <taxon>Bacillota</taxon>
        <taxon>Bacilli</taxon>
        <taxon>Bacillales</taxon>
        <taxon>Bacillaceae</taxon>
        <taxon>Bacillus</taxon>
        <taxon>Bacillus cereus group</taxon>
    </lineage>
</organism>
<comment type="caution">
    <text evidence="1">The sequence shown here is derived from an EMBL/GenBank/DDBJ whole genome shotgun (WGS) entry which is preliminary data.</text>
</comment>
<name>A0A164NX44_BACCE</name>
<protein>
    <submittedName>
        <fullName evidence="1">Uncharacterized protein</fullName>
    </submittedName>
</protein>
<dbReference type="PATRIC" id="fig|1396.535.peg.1745"/>
<evidence type="ECO:0000313" key="1">
    <source>
        <dbReference type="EMBL" id="KZD65955.1"/>
    </source>
</evidence>
<dbReference type="AlphaFoldDB" id="A0A164NX44"/>
<dbReference type="RefSeq" id="WP_063261174.1">
    <property type="nucleotide sequence ID" value="NZ_LJKE01000045.1"/>
</dbReference>
<reference evidence="1 2" key="1">
    <citation type="submission" date="2015-09" db="EMBL/GenBank/DDBJ databases">
        <title>Bacillus cereus food isolates.</title>
        <authorList>
            <person name="Boekhorst J."/>
        </authorList>
    </citation>
    <scope>NUCLEOTIDE SEQUENCE [LARGE SCALE GENOMIC DNA]</scope>
    <source>
        <strain evidence="1 2">B4088</strain>
    </source>
</reference>
<sequence length="85" mass="9912">MIVLCIEDVFMNPDVEKCGKVAGKQAFSKGKEYKARRYATTLDDPYKLTELLRVTNDFGERHSIKICEEGADNSFFYKHFQEIQR</sequence>
<dbReference type="EMBL" id="LJKE01000045">
    <property type="protein sequence ID" value="KZD65955.1"/>
    <property type="molecule type" value="Genomic_DNA"/>
</dbReference>
<dbReference type="Proteomes" id="UP000076482">
    <property type="component" value="Unassembled WGS sequence"/>
</dbReference>
<evidence type="ECO:0000313" key="2">
    <source>
        <dbReference type="Proteomes" id="UP000076482"/>
    </source>
</evidence>